<dbReference type="Proteomes" id="UP000029121">
    <property type="component" value="Unassembled WGS sequence"/>
</dbReference>
<dbReference type="OrthoDB" id="550575at2759"/>
<dbReference type="Pfam" id="PF00646">
    <property type="entry name" value="F-box"/>
    <property type="match status" value="1"/>
</dbReference>
<gene>
    <name evidence="2" type="ORF">CARUB_v10019209mg</name>
</gene>
<dbReference type="eggNOG" id="KOG1947">
    <property type="taxonomic scope" value="Eukaryota"/>
</dbReference>
<organism evidence="2 3">
    <name type="scientific">Capsella rubella</name>
    <dbReference type="NCBI Taxonomy" id="81985"/>
    <lineage>
        <taxon>Eukaryota</taxon>
        <taxon>Viridiplantae</taxon>
        <taxon>Streptophyta</taxon>
        <taxon>Embryophyta</taxon>
        <taxon>Tracheophyta</taxon>
        <taxon>Spermatophyta</taxon>
        <taxon>Magnoliopsida</taxon>
        <taxon>eudicotyledons</taxon>
        <taxon>Gunneridae</taxon>
        <taxon>Pentapetalae</taxon>
        <taxon>rosids</taxon>
        <taxon>malvids</taxon>
        <taxon>Brassicales</taxon>
        <taxon>Brassicaceae</taxon>
        <taxon>Camelineae</taxon>
        <taxon>Capsella</taxon>
    </lineage>
</organism>
<dbReference type="InterPro" id="IPR006553">
    <property type="entry name" value="Leu-rich_rpt_Cys-con_subtyp"/>
</dbReference>
<dbReference type="Gene3D" id="1.20.1280.50">
    <property type="match status" value="1"/>
</dbReference>
<protein>
    <recommendedName>
        <fullName evidence="1">F-box domain-containing protein</fullName>
    </recommendedName>
</protein>
<feature type="domain" description="F-box" evidence="1">
    <location>
        <begin position="9"/>
        <end position="49"/>
    </location>
</feature>
<dbReference type="SUPFAM" id="SSF52047">
    <property type="entry name" value="RNI-like"/>
    <property type="match status" value="1"/>
</dbReference>
<evidence type="ECO:0000259" key="1">
    <source>
        <dbReference type="Pfam" id="PF00646"/>
    </source>
</evidence>
<dbReference type="Gene3D" id="3.80.10.10">
    <property type="entry name" value="Ribonuclease Inhibitor"/>
    <property type="match status" value="1"/>
</dbReference>
<sequence length="274" mass="31498">MGSELNPDWTELTWECLINIFSRLSMEQRWGGPMLVCKTWMNVCNDPLLNSVFDLETGFLSSIETWNWWTSEFAEKVDSTLMSVVERSKGGLKEIRVRHCTNESLFYVADRCPNLEVLSVKHCPNVTAEPMKMIALKCPKIMELDLSCTYAISHECMVMFGENCKNLQVMKRNNVPLSEVWMFESYENYMANQPIFTLVNIDAHAIGFYMPQLKHLEVRYLKMSDNALACICKNCKKLEYLDLFGCPNLTMSGVINSTSTLKNLKELKMPDFTG</sequence>
<dbReference type="InterPro" id="IPR001810">
    <property type="entry name" value="F-box_dom"/>
</dbReference>
<dbReference type="SMART" id="SM00367">
    <property type="entry name" value="LRR_CC"/>
    <property type="match status" value="5"/>
</dbReference>
<reference evidence="3" key="1">
    <citation type="journal article" date="2013" name="Nat. Genet.">
        <title>The Capsella rubella genome and the genomic consequences of rapid mating system evolution.</title>
        <authorList>
            <person name="Slotte T."/>
            <person name="Hazzouri K.M."/>
            <person name="Agren J.A."/>
            <person name="Koenig D."/>
            <person name="Maumus F."/>
            <person name="Guo Y.L."/>
            <person name="Steige K."/>
            <person name="Platts A.E."/>
            <person name="Escobar J.S."/>
            <person name="Newman L.K."/>
            <person name="Wang W."/>
            <person name="Mandakova T."/>
            <person name="Vello E."/>
            <person name="Smith L.M."/>
            <person name="Henz S.R."/>
            <person name="Steffen J."/>
            <person name="Takuno S."/>
            <person name="Brandvain Y."/>
            <person name="Coop G."/>
            <person name="Andolfatto P."/>
            <person name="Hu T.T."/>
            <person name="Blanchette M."/>
            <person name="Clark R.M."/>
            <person name="Quesneville H."/>
            <person name="Nordborg M."/>
            <person name="Gaut B.S."/>
            <person name="Lysak M.A."/>
            <person name="Jenkins J."/>
            <person name="Grimwood J."/>
            <person name="Chapman J."/>
            <person name="Prochnik S."/>
            <person name="Shu S."/>
            <person name="Rokhsar D."/>
            <person name="Schmutz J."/>
            <person name="Weigel D."/>
            <person name="Wright S.I."/>
        </authorList>
    </citation>
    <scope>NUCLEOTIDE SEQUENCE [LARGE SCALE GENOMIC DNA]</scope>
    <source>
        <strain evidence="3">cv. Monte Gargano</strain>
    </source>
</reference>
<dbReference type="AlphaFoldDB" id="R0FTM3"/>
<keyword evidence="3" id="KW-1185">Reference proteome</keyword>
<evidence type="ECO:0000313" key="3">
    <source>
        <dbReference type="Proteomes" id="UP000029121"/>
    </source>
</evidence>
<dbReference type="InterPro" id="IPR036047">
    <property type="entry name" value="F-box-like_dom_sf"/>
</dbReference>
<accession>R0FTM3</accession>
<dbReference type="InterPro" id="IPR032675">
    <property type="entry name" value="LRR_dom_sf"/>
</dbReference>
<name>R0FTM3_9BRAS</name>
<dbReference type="SUPFAM" id="SSF81383">
    <property type="entry name" value="F-box domain"/>
    <property type="match status" value="1"/>
</dbReference>
<dbReference type="PANTHER" id="PTHR38926:SF5">
    <property type="entry name" value="F-BOX AND LEUCINE-RICH REPEAT PROTEIN 6"/>
    <property type="match status" value="1"/>
</dbReference>
<dbReference type="PANTHER" id="PTHR38926">
    <property type="entry name" value="F-BOX DOMAIN CONTAINING PROTEIN, EXPRESSED"/>
    <property type="match status" value="1"/>
</dbReference>
<proteinExistence type="predicted"/>
<evidence type="ECO:0000313" key="2">
    <source>
        <dbReference type="EMBL" id="EOA25836.1"/>
    </source>
</evidence>
<dbReference type="EMBL" id="KB870809">
    <property type="protein sequence ID" value="EOA25836.1"/>
    <property type="molecule type" value="Genomic_DNA"/>
</dbReference>
<dbReference type="KEGG" id="crb:17886729"/>